<dbReference type="AlphaFoldDB" id="A0A151S1Y1"/>
<dbReference type="Proteomes" id="UP000075243">
    <property type="component" value="Unassembled WGS sequence"/>
</dbReference>
<protein>
    <recommendedName>
        <fullName evidence="1">GAG-pre-integrase domain-containing protein</fullName>
    </recommendedName>
</protein>
<accession>A0A151S1Y1</accession>
<gene>
    <name evidence="2" type="ORF">KK1_029478</name>
</gene>
<name>A0A151S1Y1_CAJCA</name>
<proteinExistence type="predicted"/>
<dbReference type="Pfam" id="PF13976">
    <property type="entry name" value="gag_pre-integrs"/>
    <property type="match status" value="1"/>
</dbReference>
<dbReference type="EMBL" id="KQ483490">
    <property type="protein sequence ID" value="KYP48835.1"/>
    <property type="molecule type" value="Genomic_DNA"/>
</dbReference>
<evidence type="ECO:0000259" key="1">
    <source>
        <dbReference type="Pfam" id="PF13976"/>
    </source>
</evidence>
<keyword evidence="3" id="KW-1185">Reference proteome</keyword>
<dbReference type="OMA" id="THDISDC"/>
<organism evidence="2 3">
    <name type="scientific">Cajanus cajan</name>
    <name type="common">Pigeon pea</name>
    <name type="synonym">Cajanus indicus</name>
    <dbReference type="NCBI Taxonomy" id="3821"/>
    <lineage>
        <taxon>Eukaryota</taxon>
        <taxon>Viridiplantae</taxon>
        <taxon>Streptophyta</taxon>
        <taxon>Embryophyta</taxon>
        <taxon>Tracheophyta</taxon>
        <taxon>Spermatophyta</taxon>
        <taxon>Magnoliopsida</taxon>
        <taxon>eudicotyledons</taxon>
        <taxon>Gunneridae</taxon>
        <taxon>Pentapetalae</taxon>
        <taxon>rosids</taxon>
        <taxon>fabids</taxon>
        <taxon>Fabales</taxon>
        <taxon>Fabaceae</taxon>
        <taxon>Papilionoideae</taxon>
        <taxon>50 kb inversion clade</taxon>
        <taxon>NPAAA clade</taxon>
        <taxon>indigoferoid/millettioid clade</taxon>
        <taxon>Phaseoleae</taxon>
        <taxon>Cajanus</taxon>
    </lineage>
</organism>
<feature type="domain" description="GAG-pre-integrase" evidence="1">
    <location>
        <begin position="153"/>
        <end position="226"/>
    </location>
</feature>
<dbReference type="Gramene" id="C.cajan_28760.t">
    <property type="protein sequence ID" value="C.cajan_28760.t"/>
    <property type="gene ID" value="C.cajan_28760"/>
</dbReference>
<reference evidence="2" key="1">
    <citation type="journal article" date="2012" name="Nat. Biotechnol.">
        <title>Draft genome sequence of pigeonpea (Cajanus cajan), an orphan legume crop of resource-poor farmers.</title>
        <authorList>
            <person name="Varshney R.K."/>
            <person name="Chen W."/>
            <person name="Li Y."/>
            <person name="Bharti A.K."/>
            <person name="Saxena R.K."/>
            <person name="Schlueter J.A."/>
            <person name="Donoghue M.T."/>
            <person name="Azam S."/>
            <person name="Fan G."/>
            <person name="Whaley A.M."/>
            <person name="Farmer A.D."/>
            <person name="Sheridan J."/>
            <person name="Iwata A."/>
            <person name="Tuteja R."/>
            <person name="Penmetsa R.V."/>
            <person name="Wu W."/>
            <person name="Upadhyaya H.D."/>
            <person name="Yang S.P."/>
            <person name="Shah T."/>
            <person name="Saxena K.B."/>
            <person name="Michael T."/>
            <person name="McCombie W.R."/>
            <person name="Yang B."/>
            <person name="Zhang G."/>
            <person name="Yang H."/>
            <person name="Wang J."/>
            <person name="Spillane C."/>
            <person name="Cook D.R."/>
            <person name="May G.D."/>
            <person name="Xu X."/>
            <person name="Jackson S.A."/>
        </authorList>
    </citation>
    <scope>NUCLEOTIDE SEQUENCE [LARGE SCALE GENOMIC DNA]</scope>
</reference>
<dbReference type="InterPro" id="IPR025724">
    <property type="entry name" value="GAG-pre-integrase_dom"/>
</dbReference>
<evidence type="ECO:0000313" key="3">
    <source>
        <dbReference type="Proteomes" id="UP000075243"/>
    </source>
</evidence>
<evidence type="ECO:0000313" key="2">
    <source>
        <dbReference type="EMBL" id="KYP48835.1"/>
    </source>
</evidence>
<sequence length="244" mass="26726">MALHDDFEGLRGTILHHSPLPSVDVMVKELLAKEIQLKSSSGSDKGILSTPPSVFATPFNKSNSHGKVGYDECSYCLYSSSSSGMSSPIWVLDYGASHHMSYDPKCFMSLNTLILSYVYYIPSLTLNLVSVGQLCDSSYSVLRLVGIGRKQGRLYMFDELKVPNVVASIVDLSSFNLNSASSSFYLWHSRLGHVSSSRLKYLASTRALGKLQTSDIFYCCGCKLAKFIALPFSKSVSISQAPLT</sequence>